<dbReference type="InterPro" id="IPR000782">
    <property type="entry name" value="FAS1_domain"/>
</dbReference>
<dbReference type="OrthoDB" id="286301at2759"/>
<keyword evidence="2" id="KW-0732">Signal</keyword>
<dbReference type="HOGENOM" id="CLU_031281_2_3_1"/>
<dbReference type="PANTHER" id="PTHR10900">
    <property type="entry name" value="PERIOSTIN-RELATED"/>
    <property type="match status" value="1"/>
</dbReference>
<proteinExistence type="predicted"/>
<feature type="domain" description="FAS1" evidence="3">
    <location>
        <begin position="31"/>
        <end position="176"/>
    </location>
</feature>
<feature type="signal peptide" evidence="2">
    <location>
        <begin position="1"/>
        <end position="27"/>
    </location>
</feature>
<feature type="domain" description="FAS1" evidence="3">
    <location>
        <begin position="180"/>
        <end position="314"/>
    </location>
</feature>
<reference evidence="5" key="1">
    <citation type="journal article" date="2013" name="Genome Announc.">
        <title>Draft genome sequence of the ascomycete Phaeoacremonium aleophilum strain UCR-PA7, a causal agent of the esca disease complex in grapevines.</title>
        <authorList>
            <person name="Blanco-Ulate B."/>
            <person name="Rolshausen P."/>
            <person name="Cantu D."/>
        </authorList>
    </citation>
    <scope>NUCLEOTIDE SEQUENCE [LARGE SCALE GENOMIC DNA]</scope>
    <source>
        <strain evidence="5">UCR-PA7</strain>
    </source>
</reference>
<dbReference type="AlphaFoldDB" id="R8BK04"/>
<feature type="region of interest" description="Disordered" evidence="1">
    <location>
        <begin position="363"/>
        <end position="390"/>
    </location>
</feature>
<dbReference type="Pfam" id="PF02469">
    <property type="entry name" value="Fasciclin"/>
    <property type="match status" value="2"/>
</dbReference>
<evidence type="ECO:0000313" key="5">
    <source>
        <dbReference type="Proteomes" id="UP000014074"/>
    </source>
</evidence>
<dbReference type="KEGG" id="tmn:UCRPA7_4810"/>
<name>R8BK04_PHAM7</name>
<sequence>MFALKSLGLPAALLGLLAVLASVPVFAATDSKDLGEILASNKNLSTYYDLIQKYPEILLQLPNYAGVTIVAPSNEAFDKYQGWSNDNKTLVTNILEYHILQGTVAAGAIQEGVPVFPSTLLKDTKFTNVTGGQKLRIDKQAGDVVVFTSGEGSRSTLLEPDITFTGGLVQMVDTLLVPPARLEPTARDSYQDLRAFLGALYAADLVPEFANSPNVTIFAPRNAAFQLLSGTLSGLTDDELKRVLSYHLVPDLLVVSTDLKNGTNLTSAATDAAGSAIDIHVTSAGNNRYIDSAQLLVPDILVANGVVHMIDNVLNPDAAAVKPNPDIGTQPPVFPLTGATATGSRVAVPFTTDLPCTQDCPVTTSASNNATEEATATSTSSLRSSSSRGGGAGLPRCTGLVGAAAGAIGMGVLGMAAVI</sequence>
<protein>
    <submittedName>
        <fullName evidence="4">Putative fasciclin domain-containing protein</fullName>
    </submittedName>
</protein>
<keyword evidence="5" id="KW-1185">Reference proteome</keyword>
<feature type="chain" id="PRO_5004462832" evidence="2">
    <location>
        <begin position="28"/>
        <end position="419"/>
    </location>
</feature>
<evidence type="ECO:0000256" key="1">
    <source>
        <dbReference type="SAM" id="MobiDB-lite"/>
    </source>
</evidence>
<evidence type="ECO:0000256" key="2">
    <source>
        <dbReference type="SAM" id="SignalP"/>
    </source>
</evidence>
<dbReference type="SMART" id="SM00554">
    <property type="entry name" value="FAS1"/>
    <property type="match status" value="2"/>
</dbReference>
<gene>
    <name evidence="4" type="ORF">UCRPA7_4810</name>
</gene>
<dbReference type="InterPro" id="IPR050904">
    <property type="entry name" value="Adhesion/Biosynth-related"/>
</dbReference>
<organism evidence="4 5">
    <name type="scientific">Phaeoacremonium minimum (strain UCR-PA7)</name>
    <name type="common">Esca disease fungus</name>
    <name type="synonym">Togninia minima</name>
    <dbReference type="NCBI Taxonomy" id="1286976"/>
    <lineage>
        <taxon>Eukaryota</taxon>
        <taxon>Fungi</taxon>
        <taxon>Dikarya</taxon>
        <taxon>Ascomycota</taxon>
        <taxon>Pezizomycotina</taxon>
        <taxon>Sordariomycetes</taxon>
        <taxon>Sordariomycetidae</taxon>
        <taxon>Togniniales</taxon>
        <taxon>Togniniaceae</taxon>
        <taxon>Phaeoacremonium</taxon>
    </lineage>
</organism>
<dbReference type="Proteomes" id="UP000014074">
    <property type="component" value="Unassembled WGS sequence"/>
</dbReference>
<dbReference type="Gene3D" id="2.30.180.10">
    <property type="entry name" value="FAS1 domain"/>
    <property type="match status" value="2"/>
</dbReference>
<dbReference type="PROSITE" id="PS50213">
    <property type="entry name" value="FAS1"/>
    <property type="match status" value="2"/>
</dbReference>
<dbReference type="GeneID" id="19325300"/>
<dbReference type="PANTHER" id="PTHR10900:SF77">
    <property type="entry name" value="FI19380P1"/>
    <property type="match status" value="1"/>
</dbReference>
<evidence type="ECO:0000313" key="4">
    <source>
        <dbReference type="EMBL" id="EON99614.1"/>
    </source>
</evidence>
<dbReference type="InterPro" id="IPR036378">
    <property type="entry name" value="FAS1_dom_sf"/>
</dbReference>
<evidence type="ECO:0000259" key="3">
    <source>
        <dbReference type="PROSITE" id="PS50213"/>
    </source>
</evidence>
<dbReference type="eggNOG" id="KOG1437">
    <property type="taxonomic scope" value="Eukaryota"/>
</dbReference>
<dbReference type="EMBL" id="KB933141">
    <property type="protein sequence ID" value="EON99614.1"/>
    <property type="molecule type" value="Genomic_DNA"/>
</dbReference>
<dbReference type="SUPFAM" id="SSF82153">
    <property type="entry name" value="FAS1 domain"/>
    <property type="match status" value="2"/>
</dbReference>
<dbReference type="GO" id="GO:0000329">
    <property type="term" value="C:fungal-type vacuole membrane"/>
    <property type="evidence" value="ECO:0007669"/>
    <property type="project" value="TreeGrafter"/>
</dbReference>
<feature type="compositionally biased region" description="Low complexity" evidence="1">
    <location>
        <begin position="363"/>
        <end position="387"/>
    </location>
</feature>
<dbReference type="GO" id="GO:0016236">
    <property type="term" value="P:macroautophagy"/>
    <property type="evidence" value="ECO:0007669"/>
    <property type="project" value="TreeGrafter"/>
</dbReference>
<accession>R8BK04</accession>
<dbReference type="RefSeq" id="XP_007915552.1">
    <property type="nucleotide sequence ID" value="XM_007917361.1"/>
</dbReference>